<reference evidence="1 2" key="1">
    <citation type="journal article" date="2016" name="Nat. Commun.">
        <title>Thousands of microbial genomes shed light on interconnected biogeochemical processes in an aquifer system.</title>
        <authorList>
            <person name="Anantharaman K."/>
            <person name="Brown C.T."/>
            <person name="Hug L.A."/>
            <person name="Sharon I."/>
            <person name="Castelle C.J."/>
            <person name="Probst A.J."/>
            <person name="Thomas B.C."/>
            <person name="Singh A."/>
            <person name="Wilkins M.J."/>
            <person name="Karaoz U."/>
            <person name="Brodie E.L."/>
            <person name="Williams K.H."/>
            <person name="Hubbard S.S."/>
            <person name="Banfield J.F."/>
        </authorList>
    </citation>
    <scope>NUCLEOTIDE SEQUENCE [LARGE SCALE GENOMIC DNA]</scope>
</reference>
<organism evidence="1 2">
    <name type="scientific">Candidatus Taylorbacteria bacterium RIFOXYD2_FULL_36_9</name>
    <dbReference type="NCBI Taxonomy" id="1802338"/>
    <lineage>
        <taxon>Bacteria</taxon>
        <taxon>Candidatus Tayloriibacteriota</taxon>
    </lineage>
</organism>
<comment type="caution">
    <text evidence="1">The sequence shown here is derived from an EMBL/GenBank/DDBJ whole genome shotgun (WGS) entry which is preliminary data.</text>
</comment>
<dbReference type="AlphaFoldDB" id="A0A1G2PG88"/>
<name>A0A1G2PG88_9BACT</name>
<protein>
    <submittedName>
        <fullName evidence="1">Uncharacterized protein</fullName>
    </submittedName>
</protein>
<gene>
    <name evidence="1" type="ORF">A2541_01860</name>
</gene>
<dbReference type="Proteomes" id="UP000176965">
    <property type="component" value="Unassembled WGS sequence"/>
</dbReference>
<proteinExistence type="predicted"/>
<sequence>MIKLDIKYSLEYEKERIESTLDKAGWYLVNGYSKWIKLPDGKKLDEIDIISSRDYLLDTAEKEYDLNDYEKIKNIINEQWFKFTPKLEKYFIETSLKQEAIYIIQLTKYGVGGSYNFPNKVILNFQNKSEIALFRNAIHEIIHLSIQSFIDENKVDHWVKERIVDLILRKIDPESNIMQKISIDTQSIDLAFEKHYPNIEKIIKNI</sequence>
<dbReference type="EMBL" id="MHSQ01000018">
    <property type="protein sequence ID" value="OHA47283.1"/>
    <property type="molecule type" value="Genomic_DNA"/>
</dbReference>
<dbReference type="STRING" id="1802338.A2541_01860"/>
<accession>A0A1G2PG88</accession>
<evidence type="ECO:0000313" key="2">
    <source>
        <dbReference type="Proteomes" id="UP000176965"/>
    </source>
</evidence>
<evidence type="ECO:0000313" key="1">
    <source>
        <dbReference type="EMBL" id="OHA47283.1"/>
    </source>
</evidence>